<dbReference type="AlphaFoldDB" id="A0A2N3Y9G7"/>
<dbReference type="NCBIfam" id="TIGR01552">
    <property type="entry name" value="phd_fam"/>
    <property type="match status" value="1"/>
</dbReference>
<dbReference type="InterPro" id="IPR036165">
    <property type="entry name" value="YefM-like_sf"/>
</dbReference>
<dbReference type="Proteomes" id="UP000233786">
    <property type="component" value="Unassembled WGS sequence"/>
</dbReference>
<reference evidence="2" key="1">
    <citation type="submission" date="2017-12" db="EMBL/GenBank/DDBJ databases">
        <title>Sequencing the genomes of 1000 Actinobacteria strains.</title>
        <authorList>
            <person name="Klenk H.-P."/>
        </authorList>
    </citation>
    <scope>NUCLEOTIDE SEQUENCE [LARGE SCALE GENOMIC DNA]</scope>
    <source>
        <strain evidence="2">DSM 44228</strain>
    </source>
</reference>
<sequence>MLRSRESRERRWKVASTSCDAGNVEDMAAEFTVDEARERLVELLDRAESGEEIVITRFGAPSVWLQPARTRSTTGGFAAGVIAASWVVPTGGDAFDVGTDYWPDSSAG</sequence>
<evidence type="ECO:0000313" key="2">
    <source>
        <dbReference type="EMBL" id="PKW19550.1"/>
    </source>
</evidence>
<accession>A0A2N3Y9G7</accession>
<comment type="caution">
    <text evidence="2">The sequence shown here is derived from an EMBL/GenBank/DDBJ whole genome shotgun (WGS) entry which is preliminary data.</text>
</comment>
<organism evidence="2 3">
    <name type="scientific">Saccharopolyspora spinosa</name>
    <dbReference type="NCBI Taxonomy" id="60894"/>
    <lineage>
        <taxon>Bacteria</taxon>
        <taxon>Bacillati</taxon>
        <taxon>Actinomycetota</taxon>
        <taxon>Actinomycetes</taxon>
        <taxon>Pseudonocardiales</taxon>
        <taxon>Pseudonocardiaceae</taxon>
        <taxon>Saccharopolyspora</taxon>
    </lineage>
</organism>
<dbReference type="SUPFAM" id="SSF143120">
    <property type="entry name" value="YefM-like"/>
    <property type="match status" value="1"/>
</dbReference>
<dbReference type="Gene3D" id="3.40.1620.10">
    <property type="entry name" value="YefM-like domain"/>
    <property type="match status" value="1"/>
</dbReference>
<evidence type="ECO:0000313" key="3">
    <source>
        <dbReference type="Proteomes" id="UP000233786"/>
    </source>
</evidence>
<keyword evidence="3" id="KW-1185">Reference proteome</keyword>
<protein>
    <submittedName>
        <fullName evidence="2">Prevent-host-death family protein</fullName>
    </submittedName>
</protein>
<comment type="similarity">
    <text evidence="1">Belongs to the phD/YefM antitoxin family.</text>
</comment>
<name>A0A2N3Y9G7_SACSN</name>
<proteinExistence type="inferred from homology"/>
<evidence type="ECO:0000256" key="1">
    <source>
        <dbReference type="ARBA" id="ARBA00009981"/>
    </source>
</evidence>
<dbReference type="EMBL" id="PJNB01000001">
    <property type="protein sequence ID" value="PKW19550.1"/>
    <property type="molecule type" value="Genomic_DNA"/>
</dbReference>
<dbReference type="STRING" id="994479.GCA_000194155_00431"/>
<gene>
    <name evidence="2" type="ORF">A8926_7724</name>
</gene>